<protein>
    <submittedName>
        <fullName evidence="3">Histidine kinase</fullName>
    </submittedName>
</protein>
<name>A0A4U0GUE4_9SPHI</name>
<evidence type="ECO:0000259" key="2">
    <source>
        <dbReference type="Pfam" id="PF06580"/>
    </source>
</evidence>
<keyword evidence="1" id="KW-0812">Transmembrane</keyword>
<keyword evidence="1" id="KW-1133">Transmembrane helix</keyword>
<dbReference type="GO" id="GO:0016020">
    <property type="term" value="C:membrane"/>
    <property type="evidence" value="ECO:0007669"/>
    <property type="project" value="InterPro"/>
</dbReference>
<keyword evidence="3" id="KW-0808">Transferase</keyword>
<reference evidence="3 4" key="1">
    <citation type="submission" date="2019-04" db="EMBL/GenBank/DDBJ databases">
        <title>Sphingobacterium olei sp. nov., isolated from oil-contaminated soil.</title>
        <authorList>
            <person name="Liu B."/>
        </authorList>
    </citation>
    <scope>NUCLEOTIDE SEQUENCE [LARGE SCALE GENOMIC DNA]</scope>
    <source>
        <strain evidence="3 4">Y3L14</strain>
    </source>
</reference>
<dbReference type="GO" id="GO:0000155">
    <property type="term" value="F:phosphorelay sensor kinase activity"/>
    <property type="evidence" value="ECO:0007669"/>
    <property type="project" value="InterPro"/>
</dbReference>
<dbReference type="Gene3D" id="3.30.565.10">
    <property type="entry name" value="Histidine kinase-like ATPase, C-terminal domain"/>
    <property type="match status" value="1"/>
</dbReference>
<dbReference type="EMBL" id="SUKA01000007">
    <property type="protein sequence ID" value="TJY62623.1"/>
    <property type="molecule type" value="Genomic_DNA"/>
</dbReference>
<dbReference type="InterPro" id="IPR036890">
    <property type="entry name" value="HATPase_C_sf"/>
</dbReference>
<dbReference type="InterPro" id="IPR010559">
    <property type="entry name" value="Sig_transdc_His_kin_internal"/>
</dbReference>
<dbReference type="PANTHER" id="PTHR34220">
    <property type="entry name" value="SENSOR HISTIDINE KINASE YPDA"/>
    <property type="match status" value="1"/>
</dbReference>
<dbReference type="AlphaFoldDB" id="A0A4U0GUE4"/>
<evidence type="ECO:0000313" key="3">
    <source>
        <dbReference type="EMBL" id="TJY62623.1"/>
    </source>
</evidence>
<evidence type="ECO:0000313" key="4">
    <source>
        <dbReference type="Proteomes" id="UP000309872"/>
    </source>
</evidence>
<accession>A0A4U0GUE4</accession>
<keyword evidence="1" id="KW-0472">Membrane</keyword>
<dbReference type="Pfam" id="PF06580">
    <property type="entry name" value="His_kinase"/>
    <property type="match status" value="1"/>
</dbReference>
<dbReference type="InterPro" id="IPR050640">
    <property type="entry name" value="Bact_2-comp_sensor_kinase"/>
</dbReference>
<keyword evidence="4" id="KW-1185">Reference proteome</keyword>
<keyword evidence="3" id="KW-0418">Kinase</keyword>
<dbReference type="OrthoDB" id="9792992at2"/>
<dbReference type="PANTHER" id="PTHR34220:SF7">
    <property type="entry name" value="SENSOR HISTIDINE KINASE YPDA"/>
    <property type="match status" value="1"/>
</dbReference>
<comment type="caution">
    <text evidence="3">The sequence shown here is derived from an EMBL/GenBank/DDBJ whole genome shotgun (WGS) entry which is preliminary data.</text>
</comment>
<dbReference type="RefSeq" id="WP_136822410.1">
    <property type="nucleotide sequence ID" value="NZ_BMJX01000007.1"/>
</dbReference>
<gene>
    <name evidence="3" type="ORF">FAZ19_19310</name>
</gene>
<feature type="domain" description="Signal transduction histidine kinase internal region" evidence="2">
    <location>
        <begin position="165"/>
        <end position="240"/>
    </location>
</feature>
<proteinExistence type="predicted"/>
<feature type="transmembrane region" description="Helical" evidence="1">
    <location>
        <begin position="52"/>
        <end position="72"/>
    </location>
</feature>
<sequence length="356" mass="41529">MDNNLTNFQNKPLMLFLTEKKYRLFRHFLFLFLFLFFLYNRSFTAYDGQHHIPILVVIYSFLILMFYVNMYLLVPIYLMKGKYILYLFILCLLDFLALIFIRASLNFYLSAFGVPSRPISWPNLVEGVYITILLISTSTSIKLFQRWATDSVRIAELNQLSLKLELTALKDQINPHFLFNMLNNVKTLTRKNPILAGQVIMRLSDFLRYQVYGKNDENVSLASEVEFISNFLNLEKIRRDNFKVSIDIDTGQEEINIEGLFLPPNLFTTFVENAIKHSSDPYSNPSFIAVHFIVSKQAATFICRNSRALDVSVTKEESGLGLFNIRRRLELLYKNRYTLNISQTTNEYSINLSVPL</sequence>
<feature type="transmembrane region" description="Helical" evidence="1">
    <location>
        <begin position="24"/>
        <end position="40"/>
    </location>
</feature>
<feature type="transmembrane region" description="Helical" evidence="1">
    <location>
        <begin position="84"/>
        <end position="104"/>
    </location>
</feature>
<organism evidence="3 4">
    <name type="scientific">Sphingobacterium alkalisoli</name>
    <dbReference type="NCBI Taxonomy" id="1874115"/>
    <lineage>
        <taxon>Bacteria</taxon>
        <taxon>Pseudomonadati</taxon>
        <taxon>Bacteroidota</taxon>
        <taxon>Sphingobacteriia</taxon>
        <taxon>Sphingobacteriales</taxon>
        <taxon>Sphingobacteriaceae</taxon>
        <taxon>Sphingobacterium</taxon>
    </lineage>
</organism>
<dbReference type="Proteomes" id="UP000309872">
    <property type="component" value="Unassembled WGS sequence"/>
</dbReference>
<evidence type="ECO:0000256" key="1">
    <source>
        <dbReference type="SAM" id="Phobius"/>
    </source>
</evidence>